<comment type="caution">
    <text evidence="2">The sequence shown here is derived from an EMBL/GenBank/DDBJ whole genome shotgun (WGS) entry which is preliminary data.</text>
</comment>
<feature type="region of interest" description="Disordered" evidence="1">
    <location>
        <begin position="46"/>
        <end position="76"/>
    </location>
</feature>
<dbReference type="EMBL" id="CAUYUJ010021644">
    <property type="protein sequence ID" value="CAK0906121.1"/>
    <property type="molecule type" value="Genomic_DNA"/>
</dbReference>
<accession>A0ABN9Y432</accession>
<evidence type="ECO:0000256" key="1">
    <source>
        <dbReference type="SAM" id="MobiDB-lite"/>
    </source>
</evidence>
<sequence length="147" mass="15200">MPGGVSAASLGGRVLSAIVSHLREIEGLITSISTFFRCVDIAGDAAGPSESGHSQHAAAPPPPPVFRGRGGGEGSAALRGEADEQILAVDHSRLGYLVPVDCGHNGYLDETESRHLSLHIRTAEFGRAARQDPMGPVATAYGAPRHA</sequence>
<protein>
    <submittedName>
        <fullName evidence="2">Uncharacterized protein</fullName>
    </submittedName>
</protein>
<reference evidence="2" key="1">
    <citation type="submission" date="2023-10" db="EMBL/GenBank/DDBJ databases">
        <authorList>
            <person name="Chen Y."/>
            <person name="Shah S."/>
            <person name="Dougan E. K."/>
            <person name="Thang M."/>
            <person name="Chan C."/>
        </authorList>
    </citation>
    <scope>NUCLEOTIDE SEQUENCE [LARGE SCALE GENOMIC DNA]</scope>
</reference>
<name>A0ABN9Y432_9DINO</name>
<proteinExistence type="predicted"/>
<gene>
    <name evidence="2" type="ORF">PCOR1329_LOCUS81563</name>
</gene>
<evidence type="ECO:0000313" key="3">
    <source>
        <dbReference type="Proteomes" id="UP001189429"/>
    </source>
</evidence>
<organism evidence="2 3">
    <name type="scientific">Prorocentrum cordatum</name>
    <dbReference type="NCBI Taxonomy" id="2364126"/>
    <lineage>
        <taxon>Eukaryota</taxon>
        <taxon>Sar</taxon>
        <taxon>Alveolata</taxon>
        <taxon>Dinophyceae</taxon>
        <taxon>Prorocentrales</taxon>
        <taxon>Prorocentraceae</taxon>
        <taxon>Prorocentrum</taxon>
    </lineage>
</organism>
<dbReference type="Proteomes" id="UP001189429">
    <property type="component" value="Unassembled WGS sequence"/>
</dbReference>
<evidence type="ECO:0000313" key="2">
    <source>
        <dbReference type="EMBL" id="CAK0906121.1"/>
    </source>
</evidence>
<keyword evidence="3" id="KW-1185">Reference proteome</keyword>